<dbReference type="PRINTS" id="PR00069">
    <property type="entry name" value="ALDKETRDTASE"/>
</dbReference>
<dbReference type="GO" id="GO:0005829">
    <property type="term" value="C:cytosol"/>
    <property type="evidence" value="ECO:0007669"/>
    <property type="project" value="UniProtKB-SubCell"/>
</dbReference>
<evidence type="ECO:0000256" key="9">
    <source>
        <dbReference type="ARBA" id="ARBA00052305"/>
    </source>
</evidence>
<evidence type="ECO:0000256" key="2">
    <source>
        <dbReference type="ARBA" id="ARBA00007905"/>
    </source>
</evidence>
<evidence type="ECO:0000256" key="10">
    <source>
        <dbReference type="ARBA" id="ARBA00060571"/>
    </source>
</evidence>
<dbReference type="GO" id="GO:0009820">
    <property type="term" value="P:alkaloid metabolic process"/>
    <property type="evidence" value="ECO:0007669"/>
    <property type="project" value="UniProtKB-KW"/>
</dbReference>
<dbReference type="Pfam" id="PF00248">
    <property type="entry name" value="Aldo_ket_red"/>
    <property type="match status" value="1"/>
</dbReference>
<evidence type="ECO:0000256" key="3">
    <source>
        <dbReference type="ARBA" id="ARBA00022490"/>
    </source>
</evidence>
<evidence type="ECO:0000256" key="4">
    <source>
        <dbReference type="ARBA" id="ARBA00022589"/>
    </source>
</evidence>
<dbReference type="AlphaFoldDB" id="A0AAP0I2A7"/>
<evidence type="ECO:0000256" key="11">
    <source>
        <dbReference type="ARBA" id="ARBA00066826"/>
    </source>
</evidence>
<dbReference type="FunFam" id="3.20.20.100:FF:000013">
    <property type="entry name" value="NADPH-dependent codeinone reductase 1-1"/>
    <property type="match status" value="1"/>
</dbReference>
<keyword evidence="3" id="KW-0963">Cytoplasm</keyword>
<dbReference type="PROSITE" id="PS00798">
    <property type="entry name" value="ALDOKETO_REDUCTASE_1"/>
    <property type="match status" value="1"/>
</dbReference>
<dbReference type="PROSITE" id="PS00062">
    <property type="entry name" value="ALDOKETO_REDUCTASE_2"/>
    <property type="match status" value="1"/>
</dbReference>
<comment type="catalytic activity">
    <reaction evidence="7">
        <text>morphine + NADP(+) = morphinone + NADPH + H(+)</text>
        <dbReference type="Rhea" id="RHEA:14321"/>
        <dbReference type="ChEBI" id="CHEBI:15378"/>
        <dbReference type="ChEBI" id="CHEBI:57728"/>
        <dbReference type="ChEBI" id="CHEBI:57783"/>
        <dbReference type="ChEBI" id="CHEBI:58097"/>
        <dbReference type="ChEBI" id="CHEBI:58349"/>
    </reaction>
    <physiologicalReaction direction="left-to-right" evidence="7">
        <dbReference type="Rhea" id="RHEA:14322"/>
    </physiologicalReaction>
    <physiologicalReaction direction="right-to-left" evidence="7">
        <dbReference type="Rhea" id="RHEA:14323"/>
    </physiologicalReaction>
</comment>
<comment type="catalytic activity">
    <reaction evidence="6">
        <text>neomorphine + NADP(+) = neomorphinone + NADPH + H(+)</text>
        <dbReference type="Rhea" id="RHEA:75971"/>
        <dbReference type="ChEBI" id="CHEBI:15378"/>
        <dbReference type="ChEBI" id="CHEBI:57783"/>
        <dbReference type="ChEBI" id="CHEBI:58349"/>
        <dbReference type="ChEBI" id="CHEBI:194188"/>
        <dbReference type="ChEBI" id="CHEBI:194513"/>
    </reaction>
    <physiologicalReaction direction="right-to-left" evidence="6">
        <dbReference type="Rhea" id="RHEA:75973"/>
    </physiologicalReaction>
</comment>
<dbReference type="PANTHER" id="PTHR11732">
    <property type="entry name" value="ALDO/KETO REDUCTASE"/>
    <property type="match status" value="1"/>
</dbReference>
<comment type="pathway">
    <text evidence="10">Alkaloid biosynthesis; morphine biosynthesis.</text>
</comment>
<feature type="domain" description="NADP-dependent oxidoreductase" evidence="13">
    <location>
        <begin position="16"/>
        <end position="274"/>
    </location>
</feature>
<evidence type="ECO:0000256" key="1">
    <source>
        <dbReference type="ARBA" id="ARBA00004514"/>
    </source>
</evidence>
<feature type="region of interest" description="Disordered" evidence="12">
    <location>
        <begin position="307"/>
        <end position="330"/>
    </location>
</feature>
<keyword evidence="15" id="KW-1185">Reference proteome</keyword>
<comment type="similarity">
    <text evidence="2">Belongs to the aldo/keto reductase family.</text>
</comment>
<dbReference type="InterPro" id="IPR018170">
    <property type="entry name" value="Aldo/ket_reductase_CS"/>
</dbReference>
<dbReference type="Proteomes" id="UP001419268">
    <property type="component" value="Unassembled WGS sequence"/>
</dbReference>
<dbReference type="InterPro" id="IPR036812">
    <property type="entry name" value="NAD(P)_OxRdtase_dom_sf"/>
</dbReference>
<gene>
    <name evidence="14" type="ORF">Scep_022595</name>
</gene>
<comment type="catalytic activity">
    <reaction evidence="8">
        <text>neopine + NADP(+) = neopinone + NADPH + H(+)</text>
        <dbReference type="Rhea" id="RHEA:75135"/>
        <dbReference type="ChEBI" id="CHEBI:15378"/>
        <dbReference type="ChEBI" id="CHEBI:57783"/>
        <dbReference type="ChEBI" id="CHEBI:58349"/>
        <dbReference type="ChEBI" id="CHEBI:59950"/>
        <dbReference type="ChEBI" id="CHEBI:194190"/>
        <dbReference type="EC" id="1.1.1.247"/>
    </reaction>
    <physiologicalReaction direction="right-to-left" evidence="8">
        <dbReference type="Rhea" id="RHEA:75137"/>
    </physiologicalReaction>
</comment>
<evidence type="ECO:0000259" key="13">
    <source>
        <dbReference type="Pfam" id="PF00248"/>
    </source>
</evidence>
<evidence type="ECO:0000256" key="5">
    <source>
        <dbReference type="ARBA" id="ARBA00022857"/>
    </source>
</evidence>
<dbReference type="InterPro" id="IPR020471">
    <property type="entry name" value="AKR"/>
</dbReference>
<keyword evidence="4" id="KW-0017">Alkaloid metabolism</keyword>
<protein>
    <recommendedName>
        <fullName evidence="11">codeinone reductase (NADPH)</fullName>
        <ecNumber evidence="11">1.1.1.247</ecNumber>
    </recommendedName>
</protein>
<accession>A0AAP0I2A7</accession>
<dbReference type="SUPFAM" id="SSF51430">
    <property type="entry name" value="NAD(P)-linked oxidoreductase"/>
    <property type="match status" value="1"/>
</dbReference>
<comment type="subcellular location">
    <subcellularLocation>
        <location evidence="1">Cytoplasm</location>
        <location evidence="1">Cytosol</location>
    </subcellularLocation>
</comment>
<sequence>MPVVAVGTLMYPVIPSTEEYKKAILDAIEVGYRAIDTAELYSAEEGIGAAIAEALERGLIKDRDELFVTTRIWCNNAHPDRVLPALRESLRKLRLEYVDMFMIHVPVTSEADVLFDFGDSPISQLDPKSVWPAMEETQKLGLAKSLGICNFSTKKLEELLAHAEIIPAAHQMELHPAWYNKKLINFCKKKGIQVVGFSPLGGKERGSDVIMSNALLKEIAEKKGKSVAQISLRWVYEHGGCMVIKSFNKDRLKENLDIFEWGLTEEELKKIASIPQKREHDVSDCFVYPGSPFKTLEEFWDGEQTAVCSSQSEDDTSASGGANSQREPIRERRVSQGIHFIAAQTRHTPSISSRAATVDMPRDASGRHGQLVLAVQPPKRQRRRLLEMLVESIIDPLPIQRTNLRLGSAATPARYVLE</sequence>
<evidence type="ECO:0000256" key="12">
    <source>
        <dbReference type="SAM" id="MobiDB-lite"/>
    </source>
</evidence>
<comment type="caution">
    <text evidence="14">The sequence shown here is derived from an EMBL/GenBank/DDBJ whole genome shotgun (WGS) entry which is preliminary data.</text>
</comment>
<dbReference type="Gene3D" id="3.20.20.100">
    <property type="entry name" value="NADP-dependent oxidoreductase domain"/>
    <property type="match status" value="1"/>
</dbReference>
<evidence type="ECO:0000256" key="8">
    <source>
        <dbReference type="ARBA" id="ARBA00051402"/>
    </source>
</evidence>
<dbReference type="InterPro" id="IPR023210">
    <property type="entry name" value="NADP_OxRdtase_dom"/>
</dbReference>
<name>A0AAP0I2A7_9MAGN</name>
<evidence type="ECO:0000256" key="6">
    <source>
        <dbReference type="ARBA" id="ARBA00050211"/>
    </source>
</evidence>
<organism evidence="14 15">
    <name type="scientific">Stephania cephalantha</name>
    <dbReference type="NCBI Taxonomy" id="152367"/>
    <lineage>
        <taxon>Eukaryota</taxon>
        <taxon>Viridiplantae</taxon>
        <taxon>Streptophyta</taxon>
        <taxon>Embryophyta</taxon>
        <taxon>Tracheophyta</taxon>
        <taxon>Spermatophyta</taxon>
        <taxon>Magnoliopsida</taxon>
        <taxon>Ranunculales</taxon>
        <taxon>Menispermaceae</taxon>
        <taxon>Menispermoideae</taxon>
        <taxon>Cissampelideae</taxon>
        <taxon>Stephania</taxon>
    </lineage>
</organism>
<dbReference type="GO" id="GO:0047036">
    <property type="term" value="F:codeinone reductase (NADPH) activity"/>
    <property type="evidence" value="ECO:0007669"/>
    <property type="project" value="UniProtKB-EC"/>
</dbReference>
<dbReference type="EC" id="1.1.1.247" evidence="11"/>
<dbReference type="PROSITE" id="PS00063">
    <property type="entry name" value="ALDOKETO_REDUCTASE_3"/>
    <property type="match status" value="1"/>
</dbReference>
<dbReference type="EMBL" id="JBBNAG010000009">
    <property type="protein sequence ID" value="KAK9105751.1"/>
    <property type="molecule type" value="Genomic_DNA"/>
</dbReference>
<reference evidence="14 15" key="1">
    <citation type="submission" date="2024-01" db="EMBL/GenBank/DDBJ databases">
        <title>Genome assemblies of Stephania.</title>
        <authorList>
            <person name="Yang L."/>
        </authorList>
    </citation>
    <scope>NUCLEOTIDE SEQUENCE [LARGE SCALE GENOMIC DNA]</scope>
    <source>
        <strain evidence="14">JXDWG</strain>
        <tissue evidence="14">Leaf</tissue>
    </source>
</reference>
<feature type="compositionally biased region" description="Polar residues" evidence="12">
    <location>
        <begin position="307"/>
        <end position="326"/>
    </location>
</feature>
<evidence type="ECO:0000313" key="15">
    <source>
        <dbReference type="Proteomes" id="UP001419268"/>
    </source>
</evidence>
<proteinExistence type="inferred from homology"/>
<evidence type="ECO:0000256" key="7">
    <source>
        <dbReference type="ARBA" id="ARBA00050731"/>
    </source>
</evidence>
<keyword evidence="5" id="KW-0521">NADP</keyword>
<evidence type="ECO:0000313" key="14">
    <source>
        <dbReference type="EMBL" id="KAK9105751.1"/>
    </source>
</evidence>
<comment type="catalytic activity">
    <reaction evidence="9">
        <text>codeine + NADP(+) = codeinone + NADPH + H(+)</text>
        <dbReference type="Rhea" id="RHEA:19209"/>
        <dbReference type="ChEBI" id="CHEBI:15378"/>
        <dbReference type="ChEBI" id="CHEBI:57783"/>
        <dbReference type="ChEBI" id="CHEBI:57871"/>
        <dbReference type="ChEBI" id="CHEBI:58349"/>
        <dbReference type="ChEBI" id="CHEBI:58473"/>
        <dbReference type="EC" id="1.1.1.247"/>
    </reaction>
    <physiologicalReaction direction="left-to-right" evidence="9">
        <dbReference type="Rhea" id="RHEA:19210"/>
    </physiologicalReaction>
    <physiologicalReaction direction="right-to-left" evidence="9">
        <dbReference type="Rhea" id="RHEA:19211"/>
    </physiologicalReaction>
</comment>